<feature type="compositionally biased region" description="Low complexity" evidence="1">
    <location>
        <begin position="1"/>
        <end position="13"/>
    </location>
</feature>
<feature type="transmembrane region" description="Helical" evidence="2">
    <location>
        <begin position="385"/>
        <end position="403"/>
    </location>
</feature>
<evidence type="ECO:0000313" key="4">
    <source>
        <dbReference type="Proteomes" id="UP000200980"/>
    </source>
</evidence>
<dbReference type="OrthoDB" id="9801651at2"/>
<dbReference type="Proteomes" id="UP000200980">
    <property type="component" value="Unassembled WGS sequence"/>
</dbReference>
<accession>A0A1S8GPP3</accession>
<comment type="caution">
    <text evidence="3">The sequence shown here is derived from an EMBL/GenBank/DDBJ whole genome shotgun (WGS) entry which is preliminary data.</text>
</comment>
<name>A0A1S8GPP3_9PROT</name>
<sequence>MSTGQQTTPSSSQTDDRHDGKRADDDYPLRYAPSHYRRWSPATVAITALGGIAYLADFSIGASIALSYGTWNAILGILVAAFIIFISGFPLAWYAARYNIDLDLISRGAGFGYSGSILTSLVFASFTCILFALEGSIMAQGLALGLGLPLWAGYLLSTLVVFPFVLYGMKALAKMQVWTTPLWLLLMLGPVSYLIYKQPALVPHFLSFPGLSGHEALSLSAIMLSSGVALALMAQIGEQIDYLRFMPTKTKENRLSWWLSVIAAGPGWVILGALKQIIGAFLAVFILKQVGAHTATEPVHQFLAALQTIFTPTLAMILAVVLVVISQIKINVTNAYSGSLAWTSAYTRLTGHFPGRLVFLVINLLLALALMEGNMFSILQAILSLYADCAIAWIMTVTADIVFNKYLLGLSPKEPEFRRTMLPAVNPVGTGAFLLATLVSILAYEGVLGAGLQPYSALIAFLVASIATPLLALLTRGRTYLLRDDDGIAAPRFHSDGTANTDLHRCISCEGEYERPDMLCLPEQDDTVCSLCAGLKKP</sequence>
<evidence type="ECO:0000256" key="1">
    <source>
        <dbReference type="SAM" id="MobiDB-lite"/>
    </source>
</evidence>
<feature type="transmembrane region" description="Helical" evidence="2">
    <location>
        <begin position="257"/>
        <end position="287"/>
    </location>
</feature>
<dbReference type="GO" id="GO:0005886">
    <property type="term" value="C:plasma membrane"/>
    <property type="evidence" value="ECO:0007669"/>
    <property type="project" value="TreeGrafter"/>
</dbReference>
<evidence type="ECO:0000256" key="2">
    <source>
        <dbReference type="SAM" id="Phobius"/>
    </source>
</evidence>
<dbReference type="AlphaFoldDB" id="A0A1S8GPP3"/>
<feature type="transmembrane region" description="Helical" evidence="2">
    <location>
        <begin position="216"/>
        <end position="236"/>
    </location>
</feature>
<feature type="transmembrane region" description="Helical" evidence="2">
    <location>
        <begin position="44"/>
        <end position="68"/>
    </location>
</feature>
<feature type="transmembrane region" description="Helical" evidence="2">
    <location>
        <begin position="74"/>
        <end position="96"/>
    </location>
</feature>
<reference evidence="3 4" key="1">
    <citation type="journal article" date="2016" name="PLoS ONE">
        <title>Whole-Genome Sequence Analysis of Bombella intestini LMG 28161T, a Novel Acetic Acid Bacterium Isolated from the Crop of a Red-Tailed Bumble Bee, Bombus lapidarius.</title>
        <authorList>
            <person name="Li L."/>
            <person name="Illeghems K."/>
            <person name="Van Kerrebroeck S."/>
            <person name="Borremans W."/>
            <person name="Cleenwerck I."/>
            <person name="Smagghe G."/>
            <person name="De Vuyst L."/>
            <person name="Vandamme P."/>
        </authorList>
    </citation>
    <scope>NUCLEOTIDE SEQUENCE [LARGE SCALE GENOMIC DNA]</scope>
    <source>
        <strain evidence="3 4">R-52487</strain>
    </source>
</reference>
<dbReference type="STRING" id="1539051.AL01_06210"/>
<feature type="transmembrane region" description="Helical" evidence="2">
    <location>
        <begin position="455"/>
        <end position="474"/>
    </location>
</feature>
<dbReference type="EMBL" id="JATM01000003">
    <property type="protein sequence ID" value="OOL18385.1"/>
    <property type="molecule type" value="Genomic_DNA"/>
</dbReference>
<protein>
    <submittedName>
        <fullName evidence="3">Allantoin permease</fullName>
    </submittedName>
</protein>
<keyword evidence="2" id="KW-0472">Membrane</keyword>
<proteinExistence type="predicted"/>
<gene>
    <name evidence="3" type="ORF">AL01_06210</name>
</gene>
<feature type="transmembrane region" description="Helical" evidence="2">
    <location>
        <begin position="299"/>
        <end position="325"/>
    </location>
</feature>
<dbReference type="RefSeq" id="WP_077396555.1">
    <property type="nucleotide sequence ID" value="NZ_JATM01000003.1"/>
</dbReference>
<feature type="transmembrane region" description="Helical" evidence="2">
    <location>
        <begin position="177"/>
        <end position="196"/>
    </location>
</feature>
<organism evidence="3 4">
    <name type="scientific">Bombella intestini</name>
    <dbReference type="NCBI Taxonomy" id="1539051"/>
    <lineage>
        <taxon>Bacteria</taxon>
        <taxon>Pseudomonadati</taxon>
        <taxon>Pseudomonadota</taxon>
        <taxon>Alphaproteobacteria</taxon>
        <taxon>Acetobacterales</taxon>
        <taxon>Acetobacteraceae</taxon>
        <taxon>Bombella</taxon>
    </lineage>
</organism>
<evidence type="ECO:0000313" key="3">
    <source>
        <dbReference type="EMBL" id="OOL18385.1"/>
    </source>
</evidence>
<dbReference type="GO" id="GO:0015209">
    <property type="term" value="F:cytosine transmembrane transporter activity"/>
    <property type="evidence" value="ECO:0007669"/>
    <property type="project" value="InterPro"/>
</dbReference>
<feature type="transmembrane region" description="Helical" evidence="2">
    <location>
        <begin position="139"/>
        <end position="165"/>
    </location>
</feature>
<dbReference type="PANTHER" id="PTHR30569">
    <property type="entry name" value="CYTOSINE TRANSPORTER CODB"/>
    <property type="match status" value="1"/>
</dbReference>
<feature type="region of interest" description="Disordered" evidence="1">
    <location>
        <begin position="1"/>
        <end position="28"/>
    </location>
</feature>
<dbReference type="InterPro" id="IPR030191">
    <property type="entry name" value="CodB"/>
</dbReference>
<feature type="transmembrane region" description="Helical" evidence="2">
    <location>
        <begin position="424"/>
        <end position="443"/>
    </location>
</feature>
<dbReference type="PANTHER" id="PTHR30569:SF0">
    <property type="entry name" value="CYTOSINE PERMEASE"/>
    <property type="match status" value="1"/>
</dbReference>
<feature type="transmembrane region" description="Helical" evidence="2">
    <location>
        <begin position="357"/>
        <end position="379"/>
    </location>
</feature>
<feature type="compositionally biased region" description="Basic and acidic residues" evidence="1">
    <location>
        <begin position="14"/>
        <end position="28"/>
    </location>
</feature>
<dbReference type="Gene3D" id="1.10.4160.10">
    <property type="entry name" value="Hydantoin permease"/>
    <property type="match status" value="1"/>
</dbReference>
<feature type="transmembrane region" description="Helical" evidence="2">
    <location>
        <begin position="108"/>
        <end position="133"/>
    </location>
</feature>
<keyword evidence="2" id="KW-0812">Transmembrane</keyword>
<keyword evidence="4" id="KW-1185">Reference proteome</keyword>
<keyword evidence="2" id="KW-1133">Transmembrane helix</keyword>